<evidence type="ECO:0000256" key="1">
    <source>
        <dbReference type="SAM" id="MobiDB-lite"/>
    </source>
</evidence>
<gene>
    <name evidence="2" type="ORF">RIF29_25125</name>
</gene>
<name>A0AAN9ENF5_CROPI</name>
<evidence type="ECO:0000313" key="3">
    <source>
        <dbReference type="Proteomes" id="UP001372338"/>
    </source>
</evidence>
<organism evidence="2 3">
    <name type="scientific">Crotalaria pallida</name>
    <name type="common">Smooth rattlebox</name>
    <name type="synonym">Crotalaria striata</name>
    <dbReference type="NCBI Taxonomy" id="3830"/>
    <lineage>
        <taxon>Eukaryota</taxon>
        <taxon>Viridiplantae</taxon>
        <taxon>Streptophyta</taxon>
        <taxon>Embryophyta</taxon>
        <taxon>Tracheophyta</taxon>
        <taxon>Spermatophyta</taxon>
        <taxon>Magnoliopsida</taxon>
        <taxon>eudicotyledons</taxon>
        <taxon>Gunneridae</taxon>
        <taxon>Pentapetalae</taxon>
        <taxon>rosids</taxon>
        <taxon>fabids</taxon>
        <taxon>Fabales</taxon>
        <taxon>Fabaceae</taxon>
        <taxon>Papilionoideae</taxon>
        <taxon>50 kb inversion clade</taxon>
        <taxon>genistoids sensu lato</taxon>
        <taxon>core genistoids</taxon>
        <taxon>Crotalarieae</taxon>
        <taxon>Crotalaria</taxon>
    </lineage>
</organism>
<feature type="compositionally biased region" description="Polar residues" evidence="1">
    <location>
        <begin position="82"/>
        <end position="94"/>
    </location>
</feature>
<dbReference type="Proteomes" id="UP001372338">
    <property type="component" value="Unassembled WGS sequence"/>
</dbReference>
<proteinExistence type="predicted"/>
<keyword evidence="3" id="KW-1185">Reference proteome</keyword>
<reference evidence="2 3" key="1">
    <citation type="submission" date="2024-01" db="EMBL/GenBank/DDBJ databases">
        <title>The genomes of 5 underutilized Papilionoideae crops provide insights into root nodulation and disease resistanc.</title>
        <authorList>
            <person name="Yuan L."/>
        </authorList>
    </citation>
    <scope>NUCLEOTIDE SEQUENCE [LARGE SCALE GENOMIC DNA]</scope>
    <source>
        <strain evidence="2">ZHUSHIDOU_FW_LH</strain>
        <tissue evidence="2">Leaf</tissue>
    </source>
</reference>
<dbReference type="AlphaFoldDB" id="A0AAN9ENF5"/>
<accession>A0AAN9ENF5</accession>
<feature type="region of interest" description="Disordered" evidence="1">
    <location>
        <begin position="55"/>
        <end position="94"/>
    </location>
</feature>
<dbReference type="EMBL" id="JAYWIO010000005">
    <property type="protein sequence ID" value="KAK7259516.1"/>
    <property type="molecule type" value="Genomic_DNA"/>
</dbReference>
<protein>
    <submittedName>
        <fullName evidence="2">Uncharacterized protein</fullName>
    </submittedName>
</protein>
<evidence type="ECO:0000313" key="2">
    <source>
        <dbReference type="EMBL" id="KAK7259516.1"/>
    </source>
</evidence>
<comment type="caution">
    <text evidence="2">The sequence shown here is derived from an EMBL/GenBank/DDBJ whole genome shotgun (WGS) entry which is preliminary data.</text>
</comment>
<sequence length="94" mass="10468">MKTIHYRVLAAILALVLVHFLLFSSFSIRHEQSISREASLSRKLLSSSLASFSTSIGKISGSKKQPKKDVEQSLRRAPKSGPNPTQNKYPTQNK</sequence>